<dbReference type="InterPro" id="IPR008278">
    <property type="entry name" value="4-PPantetheinyl_Trfase_dom"/>
</dbReference>
<keyword evidence="1 3" id="KW-0808">Transferase</keyword>
<comment type="caution">
    <text evidence="3">The sequence shown here is derived from an EMBL/GenBank/DDBJ whole genome shotgun (WGS) entry which is preliminary data.</text>
</comment>
<dbReference type="GO" id="GO:0008897">
    <property type="term" value="F:holo-[acyl-carrier-protein] synthase activity"/>
    <property type="evidence" value="ECO:0007669"/>
    <property type="project" value="InterPro"/>
</dbReference>
<dbReference type="GO" id="GO:0000287">
    <property type="term" value="F:magnesium ion binding"/>
    <property type="evidence" value="ECO:0007669"/>
    <property type="project" value="InterPro"/>
</dbReference>
<proteinExistence type="predicted"/>
<evidence type="ECO:0000259" key="2">
    <source>
        <dbReference type="Pfam" id="PF01648"/>
    </source>
</evidence>
<gene>
    <name evidence="3" type="ORF">ENV54_08100</name>
</gene>
<dbReference type="Gene3D" id="3.90.470.20">
    <property type="entry name" value="4'-phosphopantetheinyl transferase domain"/>
    <property type="match status" value="1"/>
</dbReference>
<evidence type="ECO:0000256" key="1">
    <source>
        <dbReference type="ARBA" id="ARBA00022679"/>
    </source>
</evidence>
<protein>
    <submittedName>
        <fullName evidence="3">4'-phosphopantetheinyl transferase superfamily protein</fullName>
    </submittedName>
</protein>
<feature type="domain" description="4'-phosphopantetheinyl transferase" evidence="2">
    <location>
        <begin position="113"/>
        <end position="190"/>
    </location>
</feature>
<dbReference type="InterPro" id="IPR037143">
    <property type="entry name" value="4-PPantetheinyl_Trfase_dom_sf"/>
</dbReference>
<dbReference type="Pfam" id="PF01648">
    <property type="entry name" value="ACPS"/>
    <property type="match status" value="1"/>
</dbReference>
<dbReference type="SUPFAM" id="SSF56214">
    <property type="entry name" value="4'-phosphopantetheinyl transferase"/>
    <property type="match status" value="1"/>
</dbReference>
<reference evidence="3" key="1">
    <citation type="journal article" date="2020" name="mSystems">
        <title>Genome- and Community-Level Interaction Insights into Carbon Utilization and Element Cycling Functions of Hydrothermarchaeota in Hydrothermal Sediment.</title>
        <authorList>
            <person name="Zhou Z."/>
            <person name="Liu Y."/>
            <person name="Xu W."/>
            <person name="Pan J."/>
            <person name="Luo Z.H."/>
            <person name="Li M."/>
        </authorList>
    </citation>
    <scope>NUCLEOTIDE SEQUENCE [LARGE SCALE GENOMIC DNA]</scope>
    <source>
        <strain evidence="3">SpSt-769</strain>
    </source>
</reference>
<dbReference type="EMBL" id="DTGT01000252">
    <property type="protein sequence ID" value="HGH61243.1"/>
    <property type="molecule type" value="Genomic_DNA"/>
</dbReference>
<dbReference type="AlphaFoldDB" id="A0A7C4ASB2"/>
<accession>A0A7C4ASB2</accession>
<organism evidence="3">
    <name type="scientific">Desulfomonile tiedjei</name>
    <dbReference type="NCBI Taxonomy" id="2358"/>
    <lineage>
        <taxon>Bacteria</taxon>
        <taxon>Pseudomonadati</taxon>
        <taxon>Thermodesulfobacteriota</taxon>
        <taxon>Desulfomonilia</taxon>
        <taxon>Desulfomonilales</taxon>
        <taxon>Desulfomonilaceae</taxon>
        <taxon>Desulfomonile</taxon>
    </lineage>
</organism>
<sequence length="239" mass="26818">MLKINKPLPFASFELFDRRVYCVCWEDCIQGNKTSRKERVKERLACYLVGLLNKDRPHEPVSDAVGSETLRLSKTRFGKPIFISAQQASFTVSFSYVQTDAWAAISEFPWVCGVDAASACEFDYKFPVEKVFSHEEFEAGRLVEKDKNSVIALLWSAKESVVKAVGCGFHLISPRAIELSVVSSSPDILRITARLQHPLSARGFICASANVDVESFRRGSAWISVALRQETQPERTFLS</sequence>
<evidence type="ECO:0000313" key="3">
    <source>
        <dbReference type="EMBL" id="HGH61243.1"/>
    </source>
</evidence>
<name>A0A7C4ASB2_9BACT</name>